<gene>
    <name evidence="3" type="ORF">HPS55_11010</name>
</gene>
<dbReference type="CDD" id="cd00761">
    <property type="entry name" value="Glyco_tranf_GTA_type"/>
    <property type="match status" value="1"/>
</dbReference>
<keyword evidence="1" id="KW-1133">Transmembrane helix</keyword>
<protein>
    <submittedName>
        <fullName evidence="3">Glycosyltransferase family 2 protein</fullName>
    </submittedName>
</protein>
<accession>A0ABX2AVZ9</accession>
<dbReference type="GeneID" id="82158294"/>
<reference evidence="3 4" key="1">
    <citation type="submission" date="2020-05" db="EMBL/GenBank/DDBJ databases">
        <title>Distinct polysaccharide utilization as determinants for interspecies competition between intestinal Prevotella spp.</title>
        <authorList>
            <person name="Galvez E.J.C."/>
            <person name="Iljazovic A."/>
            <person name="Strowig T."/>
        </authorList>
    </citation>
    <scope>NUCLEOTIDE SEQUENCE [LARGE SCALE GENOMIC DNA]</scope>
    <source>
        <strain evidence="3 4">PROD</strain>
    </source>
</reference>
<evidence type="ECO:0000256" key="1">
    <source>
        <dbReference type="SAM" id="Phobius"/>
    </source>
</evidence>
<feature type="domain" description="Glycosyltransferase 2-like" evidence="2">
    <location>
        <begin position="6"/>
        <end position="135"/>
    </location>
</feature>
<dbReference type="Gene3D" id="3.90.550.10">
    <property type="entry name" value="Spore Coat Polysaccharide Biosynthesis Protein SpsA, Chain A"/>
    <property type="match status" value="1"/>
</dbReference>
<dbReference type="Pfam" id="PF00535">
    <property type="entry name" value="Glycos_transf_2"/>
    <property type="match status" value="1"/>
</dbReference>
<dbReference type="SUPFAM" id="SSF53448">
    <property type="entry name" value="Nucleotide-diphospho-sugar transferases"/>
    <property type="match status" value="1"/>
</dbReference>
<dbReference type="Proteomes" id="UP001193734">
    <property type="component" value="Unassembled WGS sequence"/>
</dbReference>
<dbReference type="PANTHER" id="PTHR22916:SF3">
    <property type="entry name" value="UDP-GLCNAC:BETAGAL BETA-1,3-N-ACETYLGLUCOSAMINYLTRANSFERASE-LIKE PROTEIN 1"/>
    <property type="match status" value="1"/>
</dbReference>
<keyword evidence="1" id="KW-0472">Membrane</keyword>
<dbReference type="InterPro" id="IPR029044">
    <property type="entry name" value="Nucleotide-diphossugar_trans"/>
</dbReference>
<dbReference type="PANTHER" id="PTHR22916">
    <property type="entry name" value="GLYCOSYLTRANSFERASE"/>
    <property type="match status" value="1"/>
</dbReference>
<dbReference type="InterPro" id="IPR001173">
    <property type="entry name" value="Glyco_trans_2-like"/>
</dbReference>
<keyword evidence="4" id="KW-1185">Reference proteome</keyword>
<evidence type="ECO:0000259" key="2">
    <source>
        <dbReference type="Pfam" id="PF00535"/>
    </source>
</evidence>
<proteinExistence type="predicted"/>
<dbReference type="EMBL" id="JABKKE010000019">
    <property type="protein sequence ID" value="NPE14844.1"/>
    <property type="molecule type" value="Genomic_DNA"/>
</dbReference>
<evidence type="ECO:0000313" key="4">
    <source>
        <dbReference type="Proteomes" id="UP001193734"/>
    </source>
</evidence>
<name>A0ABX2AVZ9_9BACT</name>
<dbReference type="RefSeq" id="WP_172178136.1">
    <property type="nucleotide sequence ID" value="NZ_CASGIA010000014.1"/>
</dbReference>
<feature type="transmembrane region" description="Helical" evidence="1">
    <location>
        <begin position="317"/>
        <end position="338"/>
    </location>
</feature>
<keyword evidence="1" id="KW-0812">Transmembrane</keyword>
<organism evidence="3 4">
    <name type="scientific">Xylanibacter rodentium</name>
    <dbReference type="NCBI Taxonomy" id="2736289"/>
    <lineage>
        <taxon>Bacteria</taxon>
        <taxon>Pseudomonadati</taxon>
        <taxon>Bacteroidota</taxon>
        <taxon>Bacteroidia</taxon>
        <taxon>Bacteroidales</taxon>
        <taxon>Prevotellaceae</taxon>
        <taxon>Xylanibacter</taxon>
    </lineage>
</organism>
<sequence length="344" mass="39777">MEYEVTIGIPLYNAERFIGRTLETALTQTFGSIEILVVDDCGTDGSVETVRQMQSTHPRGSCIRIVSQPRNMGVGPARNRIIDEARGRYLYFMDSDDTIVPGTIALLYDNMKKHDAEVVFGSYEKIEDYGTERRSEVCGYPRMELFGDDIPAGFAFRKYGGIQASAWNYLVAVDMLRRNGLRFIESKYWEDMVFTYTLMTYVTRAVLLPDVTYHYICRLNSLSNYQKRERISRTEVLDNVRTIDRLKEQTPRLRDKPYLGNWCYNVVMTDFYIVCNVLKNRNVIHPRITSAALRSFMRHPLTFGRILRLRKAMTANLFLYSLGKLPAPLFVWMVGLLGRRKGLV</sequence>
<evidence type="ECO:0000313" key="3">
    <source>
        <dbReference type="EMBL" id="NPE14844.1"/>
    </source>
</evidence>
<comment type="caution">
    <text evidence="3">The sequence shown here is derived from an EMBL/GenBank/DDBJ whole genome shotgun (WGS) entry which is preliminary data.</text>
</comment>